<comment type="similarity">
    <text evidence="1">Belongs to the EamA transporter family.</text>
</comment>
<keyword evidence="5" id="KW-1185">Reference proteome</keyword>
<organism evidence="4 5">
    <name type="scientific">Acidimicrobium ferrooxidans (strain DSM 10331 / JCM 15462 / NBRC 103882 / ICP)</name>
    <dbReference type="NCBI Taxonomy" id="525909"/>
    <lineage>
        <taxon>Bacteria</taxon>
        <taxon>Bacillati</taxon>
        <taxon>Actinomycetota</taxon>
        <taxon>Acidimicrobiia</taxon>
        <taxon>Acidimicrobiales</taxon>
        <taxon>Acidimicrobiaceae</taxon>
        <taxon>Acidimicrobium</taxon>
    </lineage>
</organism>
<dbReference type="Pfam" id="PF00892">
    <property type="entry name" value="EamA"/>
    <property type="match status" value="2"/>
</dbReference>
<feature type="transmembrane region" description="Helical" evidence="2">
    <location>
        <begin position="36"/>
        <end position="58"/>
    </location>
</feature>
<evidence type="ECO:0000313" key="5">
    <source>
        <dbReference type="Proteomes" id="UP000000771"/>
    </source>
</evidence>
<feature type="transmembrane region" description="Helical" evidence="2">
    <location>
        <begin position="129"/>
        <end position="149"/>
    </location>
</feature>
<keyword evidence="2" id="KW-0812">Transmembrane</keyword>
<dbReference type="RefSeq" id="WP_015798070.1">
    <property type="nucleotide sequence ID" value="NC_013124.1"/>
</dbReference>
<dbReference type="InterPro" id="IPR000620">
    <property type="entry name" value="EamA_dom"/>
</dbReference>
<reference evidence="4 5" key="1">
    <citation type="journal article" date="2009" name="Stand. Genomic Sci.">
        <title>Complete genome sequence of Acidimicrobium ferrooxidans type strain (ICP).</title>
        <authorList>
            <person name="Clum A."/>
            <person name="Nolan M."/>
            <person name="Lang E."/>
            <person name="Glavina Del Rio T."/>
            <person name="Tice H."/>
            <person name="Copeland A."/>
            <person name="Cheng J.F."/>
            <person name="Lucas S."/>
            <person name="Chen F."/>
            <person name="Bruce D."/>
            <person name="Goodwin L."/>
            <person name="Pitluck S."/>
            <person name="Ivanova N."/>
            <person name="Mavrommatis K."/>
            <person name="Mikhailova N."/>
            <person name="Pati A."/>
            <person name="Chen A."/>
            <person name="Palaniappan K."/>
            <person name="Goker M."/>
            <person name="Spring S."/>
            <person name="Land M."/>
            <person name="Hauser L."/>
            <person name="Chang Y.J."/>
            <person name="Jeffries C.C."/>
            <person name="Chain P."/>
            <person name="Bristow J."/>
            <person name="Eisen J.A."/>
            <person name="Markowitz V."/>
            <person name="Hugenholtz P."/>
            <person name="Kyrpides N.C."/>
            <person name="Klenk H.P."/>
            <person name="Lapidus A."/>
        </authorList>
    </citation>
    <scope>NUCLEOTIDE SEQUENCE [LARGE SCALE GENOMIC DNA]</scope>
    <source>
        <strain evidence="5">DSM 10331 / JCM 15462 / NBRC 103882 / ICP</strain>
    </source>
</reference>
<feature type="transmembrane region" description="Helical" evidence="2">
    <location>
        <begin position="155"/>
        <end position="177"/>
    </location>
</feature>
<feature type="transmembrane region" description="Helical" evidence="2">
    <location>
        <begin position="221"/>
        <end position="239"/>
    </location>
</feature>
<accession>C7LXW7</accession>
<feature type="transmembrane region" description="Helical" evidence="2">
    <location>
        <begin position="78"/>
        <end position="96"/>
    </location>
</feature>
<dbReference type="GO" id="GO:0016020">
    <property type="term" value="C:membrane"/>
    <property type="evidence" value="ECO:0007669"/>
    <property type="project" value="InterPro"/>
</dbReference>
<feature type="domain" description="EamA" evidence="3">
    <location>
        <begin position="9"/>
        <end position="147"/>
    </location>
</feature>
<evidence type="ECO:0000313" key="4">
    <source>
        <dbReference type="EMBL" id="ACU53575.1"/>
    </source>
</evidence>
<evidence type="ECO:0000259" key="3">
    <source>
        <dbReference type="Pfam" id="PF00892"/>
    </source>
</evidence>
<dbReference type="Proteomes" id="UP000000771">
    <property type="component" value="Chromosome"/>
</dbReference>
<dbReference type="eggNOG" id="COG0697">
    <property type="taxonomic scope" value="Bacteria"/>
</dbReference>
<name>C7LXW7_ACIFD</name>
<dbReference type="PANTHER" id="PTHR22911:SF79">
    <property type="entry name" value="MOBA-LIKE NTP TRANSFERASE DOMAIN-CONTAINING PROTEIN"/>
    <property type="match status" value="1"/>
</dbReference>
<feature type="domain" description="EamA" evidence="3">
    <location>
        <begin position="158"/>
        <end position="289"/>
    </location>
</feature>
<gene>
    <name evidence="4" type="ordered locus">Afer_0621</name>
</gene>
<proteinExistence type="inferred from homology"/>
<sequence length="310" mass="32263">MTTEDRRALASVVAAATLWGISGVVAQRLFDTTDVTALWLVASRIIVSAALLVAWQALRHDPIRHSFSLGPRALRGRLLVFALVGLLGVQATYFLAVATGSAVTATLLQFTSPVLILLWGTLRAWQRPSLIEVVIVIAAVGGVGLVVGISPGEHVGLTAIAWGLASAVVTALYNLAPAPLYRAEPAPRVVTRAFVLGAIPMAPVLIMAWPRSLDGTGWAEVAFVAIAGTALPFALYLTALDRVVALQANIIGTLEPVVAAVVSVALGLAVASLSMGIGVALVVASVIATALTRVGHRPRHSASEPERPLR</sequence>
<evidence type="ECO:0000256" key="2">
    <source>
        <dbReference type="SAM" id="Phobius"/>
    </source>
</evidence>
<dbReference type="OrthoDB" id="9810818at2"/>
<keyword evidence="2" id="KW-0472">Membrane</keyword>
<feature type="transmembrane region" description="Helical" evidence="2">
    <location>
        <begin position="277"/>
        <end position="295"/>
    </location>
</feature>
<dbReference type="AlphaFoldDB" id="C7LXW7"/>
<dbReference type="InterPro" id="IPR037185">
    <property type="entry name" value="EmrE-like"/>
</dbReference>
<dbReference type="HOGENOM" id="CLU_033863_19_0_11"/>
<feature type="transmembrane region" description="Helical" evidence="2">
    <location>
        <begin position="189"/>
        <end position="209"/>
    </location>
</feature>
<dbReference type="KEGG" id="afo:Afer_0621"/>
<dbReference type="SUPFAM" id="SSF103481">
    <property type="entry name" value="Multidrug resistance efflux transporter EmrE"/>
    <property type="match status" value="2"/>
</dbReference>
<protein>
    <recommendedName>
        <fullName evidence="3">EamA domain-containing protein</fullName>
    </recommendedName>
</protein>
<keyword evidence="2" id="KW-1133">Transmembrane helix</keyword>
<feature type="transmembrane region" description="Helical" evidence="2">
    <location>
        <begin position="251"/>
        <end position="271"/>
    </location>
</feature>
<evidence type="ECO:0000256" key="1">
    <source>
        <dbReference type="ARBA" id="ARBA00007362"/>
    </source>
</evidence>
<dbReference type="PANTHER" id="PTHR22911">
    <property type="entry name" value="ACYL-MALONYL CONDENSING ENZYME-RELATED"/>
    <property type="match status" value="1"/>
</dbReference>
<feature type="transmembrane region" description="Helical" evidence="2">
    <location>
        <begin position="102"/>
        <end position="122"/>
    </location>
</feature>
<dbReference type="EMBL" id="CP001631">
    <property type="protein sequence ID" value="ACU53575.1"/>
    <property type="molecule type" value="Genomic_DNA"/>
</dbReference>